<evidence type="ECO:0000256" key="1">
    <source>
        <dbReference type="SAM" id="Coils"/>
    </source>
</evidence>
<reference evidence="3" key="1">
    <citation type="submission" date="2016-06" db="EMBL/GenBank/DDBJ databases">
        <title>Parallel loss of symbiosis genes in relatives of nitrogen-fixing non-legume Parasponia.</title>
        <authorList>
            <person name="Van Velzen R."/>
            <person name="Holmer R."/>
            <person name="Bu F."/>
            <person name="Rutten L."/>
            <person name="Van Zeijl A."/>
            <person name="Liu W."/>
            <person name="Santuari L."/>
            <person name="Cao Q."/>
            <person name="Sharma T."/>
            <person name="Shen D."/>
            <person name="Roswanjaya Y."/>
            <person name="Wardhani T."/>
            <person name="Kalhor M.S."/>
            <person name="Jansen J."/>
            <person name="Van den Hoogen J."/>
            <person name="Gungor B."/>
            <person name="Hartog M."/>
            <person name="Hontelez J."/>
            <person name="Verver J."/>
            <person name="Yang W.-C."/>
            <person name="Schijlen E."/>
            <person name="Repin R."/>
            <person name="Schilthuizen M."/>
            <person name="Schranz E."/>
            <person name="Heidstra R."/>
            <person name="Miyata K."/>
            <person name="Fedorova E."/>
            <person name="Kohlen W."/>
            <person name="Bisseling T."/>
            <person name="Smit S."/>
            <person name="Geurts R."/>
        </authorList>
    </citation>
    <scope>NUCLEOTIDE SEQUENCE [LARGE SCALE GENOMIC DNA]</scope>
    <source>
        <strain evidence="3">cv. RG33-2</strain>
    </source>
</reference>
<keyword evidence="1" id="KW-0175">Coiled coil</keyword>
<accession>A0A2P5FJY5</accession>
<evidence type="ECO:0000313" key="3">
    <source>
        <dbReference type="Proteomes" id="UP000237000"/>
    </source>
</evidence>
<keyword evidence="3" id="KW-1185">Reference proteome</keyword>
<proteinExistence type="predicted"/>
<gene>
    <name evidence="2" type="ORF">TorRG33x02_061790</name>
</gene>
<feature type="coiled-coil region" evidence="1">
    <location>
        <begin position="248"/>
        <end position="275"/>
    </location>
</feature>
<dbReference type="STRING" id="63057.A0A2P5FJY5"/>
<dbReference type="OrthoDB" id="992742at2759"/>
<dbReference type="Proteomes" id="UP000237000">
    <property type="component" value="Unassembled WGS sequence"/>
</dbReference>
<dbReference type="InParanoid" id="A0A2P5FJY5"/>
<evidence type="ECO:0000313" key="2">
    <source>
        <dbReference type="EMBL" id="PON98105.1"/>
    </source>
</evidence>
<comment type="caution">
    <text evidence="2">The sequence shown here is derived from an EMBL/GenBank/DDBJ whole genome shotgun (WGS) entry which is preliminary data.</text>
</comment>
<sequence length="314" mass="36314">MKVIKGKTTEVELMALGENPWYQFGTEKEMLKENELTLREVMCNLSKEENERLVDPYAFGHPSSFKTNLEERYSFYRRENSPLFDHELPSIEDINRINQFFRFGSTDFLNFILELRYYTPKEGLKLDERYLRQKVADVEGYMVPITVAPILKTLLHKHGSDLFGGGHASLTCGMKSVTATLLCVVIDRIYNTNIEDITRDDLKDWFFCLKAIKEITDFGILGLDNFLETVIVPAFLGSEAIRYEKDISEKLDLRITNLEAALERTKEARRIFKTQTSKRPDEVKDYVISEALKWKGKKVNETTSSGVKITEYAL</sequence>
<protein>
    <submittedName>
        <fullName evidence="2">Uncharacterized protein</fullName>
    </submittedName>
</protein>
<dbReference type="EMBL" id="JXTC01000027">
    <property type="protein sequence ID" value="PON98105.1"/>
    <property type="molecule type" value="Genomic_DNA"/>
</dbReference>
<dbReference type="AlphaFoldDB" id="A0A2P5FJY5"/>
<organism evidence="2 3">
    <name type="scientific">Trema orientale</name>
    <name type="common">Charcoal tree</name>
    <name type="synonym">Celtis orientalis</name>
    <dbReference type="NCBI Taxonomy" id="63057"/>
    <lineage>
        <taxon>Eukaryota</taxon>
        <taxon>Viridiplantae</taxon>
        <taxon>Streptophyta</taxon>
        <taxon>Embryophyta</taxon>
        <taxon>Tracheophyta</taxon>
        <taxon>Spermatophyta</taxon>
        <taxon>Magnoliopsida</taxon>
        <taxon>eudicotyledons</taxon>
        <taxon>Gunneridae</taxon>
        <taxon>Pentapetalae</taxon>
        <taxon>rosids</taxon>
        <taxon>fabids</taxon>
        <taxon>Rosales</taxon>
        <taxon>Cannabaceae</taxon>
        <taxon>Trema</taxon>
    </lineage>
</organism>
<name>A0A2P5FJY5_TREOI</name>